<feature type="binding site" evidence="8">
    <location>
        <position position="313"/>
    </location>
    <ligand>
        <name>substrate</name>
    </ligand>
</feature>
<dbReference type="EC" id="3.2.1.23" evidence="3 6"/>
<dbReference type="InterPro" id="IPR013529">
    <property type="entry name" value="Glyco_hydro_42_N"/>
</dbReference>
<dbReference type="InterPro" id="IPR013780">
    <property type="entry name" value="Glyco_hydro_b"/>
</dbReference>
<evidence type="ECO:0000313" key="14">
    <source>
        <dbReference type="EMBL" id="SFK69779.1"/>
    </source>
</evidence>
<feature type="binding site" evidence="9">
    <location>
        <position position="115"/>
    </location>
    <ligand>
        <name>Zn(2+)</name>
        <dbReference type="ChEBI" id="CHEBI:29105"/>
    </ligand>
</feature>
<feature type="domain" description="Glycoside hydrolase family 42 N-terminal" evidence="11">
    <location>
        <begin position="14"/>
        <end position="382"/>
    </location>
</feature>
<feature type="binding site" evidence="8">
    <location>
        <position position="149"/>
    </location>
    <ligand>
        <name>substrate</name>
    </ligand>
</feature>
<proteinExistence type="inferred from homology"/>
<evidence type="ECO:0000256" key="4">
    <source>
        <dbReference type="ARBA" id="ARBA00022801"/>
    </source>
</evidence>
<evidence type="ECO:0000256" key="3">
    <source>
        <dbReference type="ARBA" id="ARBA00012756"/>
    </source>
</evidence>
<dbReference type="SUPFAM" id="SSF51445">
    <property type="entry name" value="(Trans)glycosidases"/>
    <property type="match status" value="1"/>
</dbReference>
<dbReference type="AlphaFoldDB" id="A0A1I4BP44"/>
<name>A0A1I4BP44_9ACTN</name>
<evidence type="ECO:0000259" key="13">
    <source>
        <dbReference type="Pfam" id="PF08533"/>
    </source>
</evidence>
<feature type="binding site" evidence="8">
    <location>
        <position position="111"/>
    </location>
    <ligand>
        <name>substrate</name>
    </ligand>
</feature>
<evidence type="ECO:0000256" key="10">
    <source>
        <dbReference type="SAM" id="MobiDB-lite"/>
    </source>
</evidence>
<dbReference type="EMBL" id="FOQY01000032">
    <property type="protein sequence ID" value="SFK69779.1"/>
    <property type="molecule type" value="Genomic_DNA"/>
</dbReference>
<evidence type="ECO:0000313" key="15">
    <source>
        <dbReference type="Proteomes" id="UP000199111"/>
    </source>
</evidence>
<dbReference type="PANTHER" id="PTHR36447">
    <property type="entry name" value="BETA-GALACTOSIDASE GANA"/>
    <property type="match status" value="1"/>
</dbReference>
<dbReference type="Gene3D" id="2.60.40.1180">
    <property type="entry name" value="Golgi alpha-mannosidase II"/>
    <property type="match status" value="1"/>
</dbReference>
<feature type="region of interest" description="Disordered" evidence="10">
    <location>
        <begin position="659"/>
        <end position="682"/>
    </location>
</feature>
<dbReference type="PIRSF" id="PIRSF001084">
    <property type="entry name" value="B-galactosidase"/>
    <property type="match status" value="1"/>
</dbReference>
<evidence type="ECO:0000256" key="6">
    <source>
        <dbReference type="PIRNR" id="PIRNR001084"/>
    </source>
</evidence>
<evidence type="ECO:0000259" key="12">
    <source>
        <dbReference type="Pfam" id="PF08532"/>
    </source>
</evidence>
<dbReference type="GO" id="GO:0006012">
    <property type="term" value="P:galactose metabolic process"/>
    <property type="evidence" value="ECO:0007669"/>
    <property type="project" value="InterPro"/>
</dbReference>
<dbReference type="InterPro" id="IPR017853">
    <property type="entry name" value="GH"/>
</dbReference>
<dbReference type="InterPro" id="IPR013739">
    <property type="entry name" value="Beta_galactosidase_C"/>
</dbReference>
<sequence>MGLTRVSGLLFGGDYNPEQWPEHVWDEDVRLMSEAGVTMATVAVFSWSRLEPRPGEYDFGWLDRVLDLLHEHGVAADLATATATPPPWLVREHPEVLPVDAAGTRLDFGSRQSYCPSSPVFREATVRLARGMAERYAHHPALAMWHIGNEYADHTLECFCEESARHFRRWLRDRHGFVDGLNAAWGTSCWGQHYTAFDQVNPPRKAPGPVNPAQVLDWRRFCSDALLECFELEKAVLREVTPDVPVTTNFMSILHGLDYWKWAAAEDVVSDDAYPDPADPASHVAVALSYDLMRSLKRRPWILLEQASSAVSWREVNAPKPPGMMRLHSLQALAHGADGAMFFQWRQARYGPEKFHSALLPHGGTASRGWQDTLRLGADLRRLAEIAGSGTHADVALVLDWDSWWGLEAPESMPSDRLRLKQLLQSWYAPMHARGIAVDLVPAGRDLSGYRVVIAPNLYMCTEEQAGHLAAFDGHLIVGPFSGVVDPADQVHDGGAPGPLRELLGLTVDEFWPLPDGLTQRVRLAPELRGDGPPAVPARTWAEWLRVEDAEVLARYEGGDLDGQAAITRRGNATYLSCLLDDVTPVLTEVLAAAGVEPVADVPEGVEATRRGRYLFLLNHATTPARLDLREPGTDLLTGRDLRGRIDIPPRDAVVLRTGAEPVQAEPGVAGPTGAEPTEGER</sequence>
<dbReference type="Gene3D" id="3.40.50.880">
    <property type="match status" value="1"/>
</dbReference>
<feature type="active site" description="Nucleophile" evidence="7">
    <location>
        <position position="305"/>
    </location>
</feature>
<dbReference type="RefSeq" id="WP_245789848.1">
    <property type="nucleotide sequence ID" value="NZ_FOQY01000032.1"/>
</dbReference>
<gene>
    <name evidence="14" type="ORF">SAMN05216275_13282</name>
</gene>
<comment type="catalytic activity">
    <reaction evidence="1 6">
        <text>Hydrolysis of terminal non-reducing beta-D-galactose residues in beta-D-galactosides.</text>
        <dbReference type="EC" id="3.2.1.23"/>
    </reaction>
</comment>
<protein>
    <recommendedName>
        <fullName evidence="3 6">Beta-galactosidase</fullName>
        <shortName evidence="6">Beta-gal</shortName>
        <ecNumber evidence="3 6">3.2.1.23</ecNumber>
    </recommendedName>
</protein>
<reference evidence="15" key="1">
    <citation type="submission" date="2016-10" db="EMBL/GenBank/DDBJ databases">
        <authorList>
            <person name="Varghese N."/>
            <person name="Submissions S."/>
        </authorList>
    </citation>
    <scope>NUCLEOTIDE SEQUENCE [LARGE SCALE GENOMIC DNA]</scope>
    <source>
        <strain evidence="15">CGMCC 4.2126</strain>
    </source>
</reference>
<dbReference type="InterPro" id="IPR013738">
    <property type="entry name" value="Beta_galactosidase_Trimer"/>
</dbReference>
<evidence type="ECO:0000259" key="11">
    <source>
        <dbReference type="Pfam" id="PF02449"/>
    </source>
</evidence>
<keyword evidence="4 6" id="KW-0378">Hydrolase</keyword>
<evidence type="ECO:0000256" key="2">
    <source>
        <dbReference type="ARBA" id="ARBA00005940"/>
    </source>
</evidence>
<evidence type="ECO:0000256" key="8">
    <source>
        <dbReference type="PIRSR" id="PIRSR001084-2"/>
    </source>
</evidence>
<keyword evidence="9" id="KW-0862">Zinc</keyword>
<dbReference type="Pfam" id="PF08532">
    <property type="entry name" value="Glyco_hydro_42M"/>
    <property type="match status" value="1"/>
</dbReference>
<evidence type="ECO:0000256" key="5">
    <source>
        <dbReference type="ARBA" id="ARBA00023295"/>
    </source>
</evidence>
<dbReference type="GO" id="GO:0046872">
    <property type="term" value="F:metal ion binding"/>
    <property type="evidence" value="ECO:0007669"/>
    <property type="project" value="UniProtKB-KW"/>
</dbReference>
<dbReference type="Pfam" id="PF08533">
    <property type="entry name" value="Glyco_hydro_42C"/>
    <property type="match status" value="1"/>
</dbReference>
<dbReference type="Pfam" id="PF02449">
    <property type="entry name" value="Glyco_hydro_42"/>
    <property type="match status" value="1"/>
</dbReference>
<dbReference type="InterPro" id="IPR029062">
    <property type="entry name" value="Class_I_gatase-like"/>
</dbReference>
<dbReference type="CDD" id="cd03143">
    <property type="entry name" value="A4_beta-galactosidase_middle_domain"/>
    <property type="match status" value="1"/>
</dbReference>
<organism evidence="14 15">
    <name type="scientific">Streptosporangium canum</name>
    <dbReference type="NCBI Taxonomy" id="324952"/>
    <lineage>
        <taxon>Bacteria</taxon>
        <taxon>Bacillati</taxon>
        <taxon>Actinomycetota</taxon>
        <taxon>Actinomycetes</taxon>
        <taxon>Streptosporangiales</taxon>
        <taxon>Streptosporangiaceae</taxon>
        <taxon>Streptosporangium</taxon>
    </lineage>
</organism>
<feature type="domain" description="Beta-galactosidase C-terminal" evidence="13">
    <location>
        <begin position="605"/>
        <end position="657"/>
    </location>
</feature>
<accession>A0A1I4BP44</accession>
<keyword evidence="5 6" id="KW-0326">Glycosidase</keyword>
<evidence type="ECO:0000256" key="7">
    <source>
        <dbReference type="PIRSR" id="PIRSR001084-1"/>
    </source>
</evidence>
<evidence type="ECO:0000256" key="1">
    <source>
        <dbReference type="ARBA" id="ARBA00001412"/>
    </source>
</evidence>
<keyword evidence="9" id="KW-0479">Metal-binding</keyword>
<dbReference type="GO" id="GO:0009341">
    <property type="term" value="C:beta-galactosidase complex"/>
    <property type="evidence" value="ECO:0007669"/>
    <property type="project" value="InterPro"/>
</dbReference>
<feature type="binding site" evidence="9">
    <location>
        <position position="158"/>
    </location>
    <ligand>
        <name>Zn(2+)</name>
        <dbReference type="ChEBI" id="CHEBI:29105"/>
    </ligand>
</feature>
<dbReference type="InterPro" id="IPR003476">
    <property type="entry name" value="Glyco_hydro_42"/>
</dbReference>
<feature type="binding site" evidence="9">
    <location>
        <position position="160"/>
    </location>
    <ligand>
        <name>Zn(2+)</name>
        <dbReference type="ChEBI" id="CHEBI:29105"/>
    </ligand>
</feature>
<dbReference type="GeneID" id="96302264"/>
<evidence type="ECO:0000256" key="9">
    <source>
        <dbReference type="PIRSR" id="PIRSR001084-3"/>
    </source>
</evidence>
<keyword evidence="15" id="KW-1185">Reference proteome</keyword>
<feature type="active site" description="Proton donor" evidence="7">
    <location>
        <position position="150"/>
    </location>
</feature>
<dbReference type="Proteomes" id="UP000199111">
    <property type="component" value="Unassembled WGS sequence"/>
</dbReference>
<feature type="domain" description="Beta-galactosidase trimerisation" evidence="12">
    <location>
        <begin position="393"/>
        <end position="582"/>
    </location>
</feature>
<dbReference type="GO" id="GO:0004565">
    <property type="term" value="F:beta-galactosidase activity"/>
    <property type="evidence" value="ECO:0007669"/>
    <property type="project" value="UniProtKB-EC"/>
</dbReference>
<dbReference type="SUPFAM" id="SSF52317">
    <property type="entry name" value="Class I glutamine amidotransferase-like"/>
    <property type="match status" value="1"/>
</dbReference>
<comment type="similarity">
    <text evidence="2 6">Belongs to the glycosyl hydrolase 42 family.</text>
</comment>
<dbReference type="Gene3D" id="3.20.20.80">
    <property type="entry name" value="Glycosidases"/>
    <property type="match status" value="1"/>
</dbReference>
<dbReference type="PANTHER" id="PTHR36447:SF1">
    <property type="entry name" value="BETA-GALACTOSIDASE GANA"/>
    <property type="match status" value="1"/>
</dbReference>